<organism evidence="4 5">
    <name type="scientific">Ceutorhynchus assimilis</name>
    <name type="common">cabbage seed weevil</name>
    <dbReference type="NCBI Taxonomy" id="467358"/>
    <lineage>
        <taxon>Eukaryota</taxon>
        <taxon>Metazoa</taxon>
        <taxon>Ecdysozoa</taxon>
        <taxon>Arthropoda</taxon>
        <taxon>Hexapoda</taxon>
        <taxon>Insecta</taxon>
        <taxon>Pterygota</taxon>
        <taxon>Neoptera</taxon>
        <taxon>Endopterygota</taxon>
        <taxon>Coleoptera</taxon>
        <taxon>Polyphaga</taxon>
        <taxon>Cucujiformia</taxon>
        <taxon>Curculionidae</taxon>
        <taxon>Ceutorhynchinae</taxon>
        <taxon>Ceutorhynchus</taxon>
    </lineage>
</organism>
<protein>
    <recommendedName>
        <fullName evidence="3">Myb-like domain-containing protein</fullName>
    </recommendedName>
</protein>
<dbReference type="EMBL" id="OU892283">
    <property type="protein sequence ID" value="CAG9771717.1"/>
    <property type="molecule type" value="Genomic_DNA"/>
</dbReference>
<dbReference type="SMART" id="SM00595">
    <property type="entry name" value="MADF"/>
    <property type="match status" value="1"/>
</dbReference>
<dbReference type="InterPro" id="IPR001005">
    <property type="entry name" value="SANT/Myb"/>
</dbReference>
<keyword evidence="5" id="KW-1185">Reference proteome</keyword>
<evidence type="ECO:0000256" key="1">
    <source>
        <dbReference type="SAM" id="MobiDB-lite"/>
    </source>
</evidence>
<name>A0A9N9QRF5_9CUCU</name>
<feature type="chain" id="PRO_5040124597" description="Myb-like domain-containing protein" evidence="2">
    <location>
        <begin position="17"/>
        <end position="250"/>
    </location>
</feature>
<dbReference type="PANTHER" id="PTHR47595:SF1">
    <property type="entry name" value="MYB_SANT-LIKE DNA-BINDING DOMAIN-CONTAINING PROTEIN"/>
    <property type="match status" value="1"/>
</dbReference>
<dbReference type="Proteomes" id="UP001152799">
    <property type="component" value="Chromosome 7"/>
</dbReference>
<dbReference type="AlphaFoldDB" id="A0A9N9QRF5"/>
<feature type="compositionally biased region" description="Polar residues" evidence="1">
    <location>
        <begin position="199"/>
        <end position="210"/>
    </location>
</feature>
<feature type="domain" description="Myb-like" evidence="3">
    <location>
        <begin position="72"/>
        <end position="128"/>
    </location>
</feature>
<accession>A0A9N9QRF5</accession>
<dbReference type="Gene3D" id="1.10.10.60">
    <property type="entry name" value="Homeodomain-like"/>
    <property type="match status" value="1"/>
</dbReference>
<dbReference type="Pfam" id="PF13837">
    <property type="entry name" value="Myb_DNA-bind_4"/>
    <property type="match status" value="1"/>
</dbReference>
<sequence length="250" mass="28689">MYKVLLLLLILDPDFYEQLTNKYFTLYEKNLVTSAVNRVVNTAQVVNTVQVVNTPEVVNTPQAERVEQLKIWTLGATKALIALVKKYDDDFQSKIKKQVWQKIANEISNQTKVTMSAQQCDTKWKGLKDLYKSVKQHNDKSGNEPRIWIYFDEMDELLCKKPEIIPPVTCSSSKGLQINNNSCGASSSASLADHDEENGTPNVEETPKTSGTKRVRRYENAADKRHREKLQRQDRFLDLFEDMISTLKNK</sequence>
<reference evidence="4" key="1">
    <citation type="submission" date="2022-01" db="EMBL/GenBank/DDBJ databases">
        <authorList>
            <person name="King R."/>
        </authorList>
    </citation>
    <scope>NUCLEOTIDE SEQUENCE</scope>
</reference>
<dbReference type="PROSITE" id="PS50090">
    <property type="entry name" value="MYB_LIKE"/>
    <property type="match status" value="1"/>
</dbReference>
<dbReference type="PANTHER" id="PTHR47595">
    <property type="entry name" value="HEAT SHOCK 70 KDA PROTEIN 14"/>
    <property type="match status" value="1"/>
</dbReference>
<feature type="compositionally biased region" description="Basic and acidic residues" evidence="1">
    <location>
        <begin position="217"/>
        <end position="229"/>
    </location>
</feature>
<evidence type="ECO:0000313" key="5">
    <source>
        <dbReference type="Proteomes" id="UP001152799"/>
    </source>
</evidence>
<proteinExistence type="predicted"/>
<evidence type="ECO:0000259" key="3">
    <source>
        <dbReference type="PROSITE" id="PS50090"/>
    </source>
</evidence>
<dbReference type="OrthoDB" id="676304at2759"/>
<dbReference type="InterPro" id="IPR044822">
    <property type="entry name" value="Myb_DNA-bind_4"/>
</dbReference>
<feature type="signal peptide" evidence="2">
    <location>
        <begin position="1"/>
        <end position="16"/>
    </location>
</feature>
<evidence type="ECO:0000313" key="4">
    <source>
        <dbReference type="EMBL" id="CAG9771717.1"/>
    </source>
</evidence>
<feature type="region of interest" description="Disordered" evidence="1">
    <location>
        <begin position="183"/>
        <end position="229"/>
    </location>
</feature>
<keyword evidence="2" id="KW-0732">Signal</keyword>
<evidence type="ECO:0000256" key="2">
    <source>
        <dbReference type="SAM" id="SignalP"/>
    </source>
</evidence>
<gene>
    <name evidence="4" type="ORF">CEUTPL_LOCUS12145</name>
</gene>